<feature type="transmembrane region" description="Helical" evidence="3">
    <location>
        <begin position="12"/>
        <end position="31"/>
    </location>
</feature>
<keyword evidence="1 2" id="KW-0808">Transferase</keyword>
<reference evidence="4 5" key="1">
    <citation type="submission" date="2015-12" db="EMBL/GenBank/DDBJ databases">
        <title>Genome sequence of Oceanibaculum pacificum MCCC 1A02656.</title>
        <authorList>
            <person name="Lu L."/>
            <person name="Lai Q."/>
            <person name="Shao Z."/>
            <person name="Qian P."/>
        </authorList>
    </citation>
    <scope>NUCLEOTIDE SEQUENCE [LARGE SCALE GENOMIC DNA]</scope>
    <source>
        <strain evidence="4 5">MCCC 1A02656</strain>
    </source>
</reference>
<comment type="similarity">
    <text evidence="2">Belongs to the CDP-alcohol phosphatidyltransferase class-I family.</text>
</comment>
<feature type="transmembrane region" description="Helical" evidence="3">
    <location>
        <begin position="93"/>
        <end position="110"/>
    </location>
</feature>
<dbReference type="Proteomes" id="UP000076400">
    <property type="component" value="Unassembled WGS sequence"/>
</dbReference>
<proteinExistence type="inferred from homology"/>
<sequence>MSGGRVPSSLRREALAAVAAGAAALLVLILTEEVGPAHGLQVAAPYAVMALLMLRGLPYHAPHRHFGAANAVTLGRAVVACLLSGLIGRPEMVAAAGWVVPVAATAVLALDGLDGYIARRTGLASRYGARFDMEVDAFLILVLALLVAQGPQVGPWIILCGLMRYLYVGWLTLMPRFERELPPRFRRKAIFVAQAVGLVGALVPGMPVPAANLLALLAAGLVAASFAIDSFWLYSHAKEDTR</sequence>
<dbReference type="STRING" id="580166.AUP43_16120"/>
<dbReference type="GO" id="GO:0008654">
    <property type="term" value="P:phospholipid biosynthetic process"/>
    <property type="evidence" value="ECO:0007669"/>
    <property type="project" value="InterPro"/>
</dbReference>
<comment type="caution">
    <text evidence="4">The sequence shown here is derived from an EMBL/GenBank/DDBJ whole genome shotgun (WGS) entry which is preliminary data.</text>
</comment>
<keyword evidence="5" id="KW-1185">Reference proteome</keyword>
<dbReference type="Gene3D" id="1.20.120.1760">
    <property type="match status" value="1"/>
</dbReference>
<gene>
    <name evidence="4" type="ORF">AUP43_16120</name>
</gene>
<feature type="transmembrane region" description="Helical" evidence="3">
    <location>
        <begin position="189"/>
        <end position="207"/>
    </location>
</feature>
<protein>
    <recommendedName>
        <fullName evidence="6">CDP-alcohol phosphatidyltransferase</fullName>
    </recommendedName>
</protein>
<evidence type="ECO:0000256" key="3">
    <source>
        <dbReference type="SAM" id="Phobius"/>
    </source>
</evidence>
<dbReference type="InterPro" id="IPR043130">
    <property type="entry name" value="CDP-OH_PTrfase_TM_dom"/>
</dbReference>
<dbReference type="Pfam" id="PF01066">
    <property type="entry name" value="CDP-OH_P_transf"/>
    <property type="match status" value="1"/>
</dbReference>
<keyword evidence="3" id="KW-0812">Transmembrane</keyword>
<dbReference type="GO" id="GO:0016780">
    <property type="term" value="F:phosphotransferase activity, for other substituted phosphate groups"/>
    <property type="evidence" value="ECO:0007669"/>
    <property type="project" value="InterPro"/>
</dbReference>
<evidence type="ECO:0008006" key="6">
    <source>
        <dbReference type="Google" id="ProtNLM"/>
    </source>
</evidence>
<dbReference type="EMBL" id="LPXN01000019">
    <property type="protein sequence ID" value="KZD12519.1"/>
    <property type="molecule type" value="Genomic_DNA"/>
</dbReference>
<dbReference type="GO" id="GO:0016020">
    <property type="term" value="C:membrane"/>
    <property type="evidence" value="ECO:0007669"/>
    <property type="project" value="InterPro"/>
</dbReference>
<dbReference type="InterPro" id="IPR000462">
    <property type="entry name" value="CDP-OH_P_trans"/>
</dbReference>
<keyword evidence="3" id="KW-1133">Transmembrane helix</keyword>
<dbReference type="AlphaFoldDB" id="A0A154WG92"/>
<dbReference type="PROSITE" id="PS00379">
    <property type="entry name" value="CDP_ALCOHOL_P_TRANSF"/>
    <property type="match status" value="1"/>
</dbReference>
<accession>A0A154WG92</accession>
<evidence type="ECO:0000313" key="4">
    <source>
        <dbReference type="EMBL" id="KZD12519.1"/>
    </source>
</evidence>
<feature type="transmembrane region" description="Helical" evidence="3">
    <location>
        <begin position="131"/>
        <end position="150"/>
    </location>
</feature>
<dbReference type="InterPro" id="IPR048254">
    <property type="entry name" value="CDP_ALCOHOL_P_TRANSF_CS"/>
</dbReference>
<dbReference type="RefSeq" id="WP_067552067.1">
    <property type="nucleotide sequence ID" value="NZ_LPXN01000019.1"/>
</dbReference>
<evidence type="ECO:0000256" key="1">
    <source>
        <dbReference type="ARBA" id="ARBA00022679"/>
    </source>
</evidence>
<feature type="transmembrane region" description="Helical" evidence="3">
    <location>
        <begin position="66"/>
        <end position="87"/>
    </location>
</feature>
<evidence type="ECO:0000256" key="2">
    <source>
        <dbReference type="RuleBase" id="RU003750"/>
    </source>
</evidence>
<keyword evidence="3" id="KW-0472">Membrane</keyword>
<evidence type="ECO:0000313" key="5">
    <source>
        <dbReference type="Proteomes" id="UP000076400"/>
    </source>
</evidence>
<organism evidence="4 5">
    <name type="scientific">Oceanibaculum pacificum</name>
    <dbReference type="NCBI Taxonomy" id="580166"/>
    <lineage>
        <taxon>Bacteria</taxon>
        <taxon>Pseudomonadati</taxon>
        <taxon>Pseudomonadota</taxon>
        <taxon>Alphaproteobacteria</taxon>
        <taxon>Rhodospirillales</taxon>
        <taxon>Oceanibaculaceae</taxon>
        <taxon>Oceanibaculum</taxon>
    </lineage>
</organism>
<dbReference type="OrthoDB" id="9782011at2"/>
<name>A0A154WG92_9PROT</name>
<feature type="transmembrane region" description="Helical" evidence="3">
    <location>
        <begin position="213"/>
        <end position="234"/>
    </location>
</feature>